<dbReference type="Proteomes" id="UP000502823">
    <property type="component" value="Unassembled WGS sequence"/>
</dbReference>
<keyword evidence="8" id="KW-1185">Reference proteome</keyword>
<evidence type="ECO:0000256" key="4">
    <source>
        <dbReference type="ARBA" id="ARBA00023136"/>
    </source>
</evidence>
<dbReference type="CDD" id="cd15039">
    <property type="entry name" value="7tmB3_Methuselah-like"/>
    <property type="match status" value="1"/>
</dbReference>
<name>A0A6L2Q0X7_COPFO</name>
<dbReference type="InterPro" id="IPR053231">
    <property type="entry name" value="GPCR_LN-TM7"/>
</dbReference>
<evidence type="ECO:0000313" key="7">
    <source>
        <dbReference type="EMBL" id="GFG37192.1"/>
    </source>
</evidence>
<proteinExistence type="predicted"/>
<dbReference type="Gene3D" id="1.20.1070.10">
    <property type="entry name" value="Rhodopsin 7-helix transmembrane proteins"/>
    <property type="match status" value="1"/>
</dbReference>
<dbReference type="PANTHER" id="PTHR45902">
    <property type="entry name" value="LATROPHILIN RECEPTOR-LIKE PROTEIN A"/>
    <property type="match status" value="1"/>
</dbReference>
<dbReference type="PROSITE" id="PS51450">
    <property type="entry name" value="LRR"/>
    <property type="match status" value="2"/>
</dbReference>
<dbReference type="OrthoDB" id="10068119at2759"/>
<sequence length="807" mass="91913">MDTTVDELNMNLFWLSNLESLAFTDGRVTRVVRLNHTNLKCLNLSSNHITDVDSGIAREIPSLMQLDLSNNNITNFSFELPENGSNSPDSHFWLDISNNTHLWCSNITQLKSGVRGTWNLHMLNLNRTVCMVQRDEFWFKFQETILFEHIGDVEQVEEDCKKTNTPCTCLPYRYLYTSVYQNHDFMTISVNCSGKNLTSLPDIPPHTIVLNISNNKISNLKRIRTDPNYQELRELHAENNQIISMHEIEASSFIKNFQVLDIRANRLTEIETYIYNNAFEFDNNKKVKLAGNKIMCDCNTAQHVRNETVRAQCQAYTSLVFWLKKRPYRNPHCATCSNVADRSLYCEKDDMELEGNFPLLFDFSDKRSNAVGQKSLCPNKNEVYDQIAKKCVHIDLLKAGQNGDYGLHNCYANISSGNINNSLPLVFKREEYVLNDDCTVTVLNDSYTMMVRNDNCTVTVLPHKKVYGNGEFRIKEDGSLELCAEYKTMEEKFNAFIRYLTFLGLGVSIGFLFLHLVAFAKNPALRNLSDKSLASLCTALILAYGAFIIGQLLKVGGVACKVTAVVTYYSFLSSFSWLLLIAFEVWRALRLSVTRLRILSGQSRQHAFITYSTLAWLIFPVILVSAALSMEYHHDDATFQPGFGVHNCWFGNRKALFVFFAIPVGVTMTLNVFFFVSSAHTICTNKISPCNKSASTHRNYKLFARLCLLMGLTWIVGLVAGYLDLEAVWYIFVALNAFQGLFIFLAFTCTKKARGRYRTQDSGEMKTNYVDSSTSCWSRSCNKASHTQTVDVKRPLKTKRSLRSCSD</sequence>
<dbReference type="SUPFAM" id="SSF81321">
    <property type="entry name" value="Family A G protein-coupled receptor-like"/>
    <property type="match status" value="1"/>
</dbReference>
<dbReference type="InterPro" id="IPR032675">
    <property type="entry name" value="LRR_dom_sf"/>
</dbReference>
<dbReference type="Pfam" id="PF13855">
    <property type="entry name" value="LRR_8"/>
    <property type="match status" value="1"/>
</dbReference>
<feature type="transmembrane region" description="Helical" evidence="5">
    <location>
        <begin position="532"/>
        <end position="553"/>
    </location>
</feature>
<gene>
    <name evidence="7" type="ORF">Cfor_00641</name>
</gene>
<keyword evidence="3 5" id="KW-1133">Transmembrane helix</keyword>
<dbReference type="Gene3D" id="3.80.10.10">
    <property type="entry name" value="Ribonuclease Inhibitor"/>
    <property type="match status" value="2"/>
</dbReference>
<evidence type="ECO:0000259" key="6">
    <source>
        <dbReference type="PROSITE" id="PS50261"/>
    </source>
</evidence>
<dbReference type="Pfam" id="PF00002">
    <property type="entry name" value="7tm_2"/>
    <property type="match status" value="1"/>
</dbReference>
<dbReference type="PANTHER" id="PTHR45902:SF5">
    <property type="entry name" value="G-PROTEIN COUPLED RECEPTORS FAMILY 2 PROFILE 2 DOMAIN-CONTAINING PROTEIN"/>
    <property type="match status" value="1"/>
</dbReference>
<dbReference type="InParanoid" id="A0A6L2Q0X7"/>
<dbReference type="InterPro" id="IPR001611">
    <property type="entry name" value="Leu-rich_rpt"/>
</dbReference>
<feature type="transmembrane region" description="Helical" evidence="5">
    <location>
        <begin position="702"/>
        <end position="723"/>
    </location>
</feature>
<protein>
    <recommendedName>
        <fullName evidence="6">G-protein coupled receptors family 2 profile 2 domain-containing protein</fullName>
    </recommendedName>
</protein>
<feature type="transmembrane region" description="Helical" evidence="5">
    <location>
        <begin position="565"/>
        <end position="586"/>
    </location>
</feature>
<organism evidence="7 8">
    <name type="scientific">Coptotermes formosanus</name>
    <name type="common">Formosan subterranean termite</name>
    <dbReference type="NCBI Taxonomy" id="36987"/>
    <lineage>
        <taxon>Eukaryota</taxon>
        <taxon>Metazoa</taxon>
        <taxon>Ecdysozoa</taxon>
        <taxon>Arthropoda</taxon>
        <taxon>Hexapoda</taxon>
        <taxon>Insecta</taxon>
        <taxon>Pterygota</taxon>
        <taxon>Neoptera</taxon>
        <taxon>Polyneoptera</taxon>
        <taxon>Dictyoptera</taxon>
        <taxon>Blattodea</taxon>
        <taxon>Blattoidea</taxon>
        <taxon>Termitoidae</taxon>
        <taxon>Rhinotermitidae</taxon>
        <taxon>Coptotermes</taxon>
    </lineage>
</organism>
<evidence type="ECO:0000256" key="3">
    <source>
        <dbReference type="ARBA" id="ARBA00022989"/>
    </source>
</evidence>
<evidence type="ECO:0000256" key="1">
    <source>
        <dbReference type="ARBA" id="ARBA00004141"/>
    </source>
</evidence>
<feature type="transmembrane region" description="Helical" evidence="5">
    <location>
        <begin position="729"/>
        <end position="749"/>
    </location>
</feature>
<dbReference type="GO" id="GO:0004930">
    <property type="term" value="F:G protein-coupled receptor activity"/>
    <property type="evidence" value="ECO:0007669"/>
    <property type="project" value="InterPro"/>
</dbReference>
<keyword evidence="2 5" id="KW-0812">Transmembrane</keyword>
<feature type="transmembrane region" description="Helical" evidence="5">
    <location>
        <begin position="655"/>
        <end position="676"/>
    </location>
</feature>
<dbReference type="PROSITE" id="PS50261">
    <property type="entry name" value="G_PROTEIN_RECEP_F2_4"/>
    <property type="match status" value="1"/>
</dbReference>
<accession>A0A6L2Q0X7</accession>
<feature type="domain" description="G-protein coupled receptors family 2 profile 2" evidence="6">
    <location>
        <begin position="497"/>
        <end position="751"/>
    </location>
</feature>
<comment type="caution">
    <text evidence="7">The sequence shown here is derived from an EMBL/GenBank/DDBJ whole genome shotgun (WGS) entry which is preliminary data.</text>
</comment>
<dbReference type="EMBL" id="BLKM01012604">
    <property type="protein sequence ID" value="GFG37192.1"/>
    <property type="molecule type" value="Genomic_DNA"/>
</dbReference>
<dbReference type="SUPFAM" id="SSF52058">
    <property type="entry name" value="L domain-like"/>
    <property type="match status" value="1"/>
</dbReference>
<evidence type="ECO:0000256" key="5">
    <source>
        <dbReference type="SAM" id="Phobius"/>
    </source>
</evidence>
<reference evidence="8" key="1">
    <citation type="submission" date="2020-01" db="EMBL/GenBank/DDBJ databases">
        <title>Draft genome sequence of the Termite Coptotermes fromosanus.</title>
        <authorList>
            <person name="Itakura S."/>
            <person name="Yosikawa Y."/>
            <person name="Umezawa K."/>
        </authorList>
    </citation>
    <scope>NUCLEOTIDE SEQUENCE [LARGE SCALE GENOMIC DNA]</scope>
</reference>
<dbReference type="AlphaFoldDB" id="A0A6L2Q0X7"/>
<evidence type="ECO:0000313" key="8">
    <source>
        <dbReference type="Proteomes" id="UP000502823"/>
    </source>
</evidence>
<dbReference type="InterPro" id="IPR017981">
    <property type="entry name" value="GPCR_2-like_7TM"/>
</dbReference>
<feature type="transmembrane region" description="Helical" evidence="5">
    <location>
        <begin position="496"/>
        <end position="520"/>
    </location>
</feature>
<dbReference type="GO" id="GO:0016020">
    <property type="term" value="C:membrane"/>
    <property type="evidence" value="ECO:0007669"/>
    <property type="project" value="UniProtKB-SubCell"/>
</dbReference>
<keyword evidence="4 5" id="KW-0472">Membrane</keyword>
<evidence type="ECO:0000256" key="2">
    <source>
        <dbReference type="ARBA" id="ARBA00022692"/>
    </source>
</evidence>
<comment type="subcellular location">
    <subcellularLocation>
        <location evidence="1">Membrane</location>
        <topology evidence="1">Multi-pass membrane protein</topology>
    </subcellularLocation>
</comment>
<dbReference type="GO" id="GO:0007166">
    <property type="term" value="P:cell surface receptor signaling pathway"/>
    <property type="evidence" value="ECO:0007669"/>
    <property type="project" value="InterPro"/>
</dbReference>
<dbReference type="InterPro" id="IPR000832">
    <property type="entry name" value="GPCR_2_secretin-like"/>
</dbReference>
<feature type="transmembrane region" description="Helical" evidence="5">
    <location>
        <begin position="607"/>
        <end position="628"/>
    </location>
</feature>